<organism evidence="1">
    <name type="scientific">marine sediment metagenome</name>
    <dbReference type="NCBI Taxonomy" id="412755"/>
    <lineage>
        <taxon>unclassified sequences</taxon>
        <taxon>metagenomes</taxon>
        <taxon>ecological metagenomes</taxon>
    </lineage>
</organism>
<dbReference type="AlphaFoldDB" id="A0A0F9HIZ1"/>
<comment type="caution">
    <text evidence="1">The sequence shown here is derived from an EMBL/GenBank/DDBJ whole genome shotgun (WGS) entry which is preliminary data.</text>
</comment>
<protein>
    <submittedName>
        <fullName evidence="1">Uncharacterized protein</fullName>
    </submittedName>
</protein>
<reference evidence="1" key="1">
    <citation type="journal article" date="2015" name="Nature">
        <title>Complex archaea that bridge the gap between prokaryotes and eukaryotes.</title>
        <authorList>
            <person name="Spang A."/>
            <person name="Saw J.H."/>
            <person name="Jorgensen S.L."/>
            <person name="Zaremba-Niedzwiedzka K."/>
            <person name="Martijn J."/>
            <person name="Lind A.E."/>
            <person name="van Eijk R."/>
            <person name="Schleper C."/>
            <person name="Guy L."/>
            <person name="Ettema T.J."/>
        </authorList>
    </citation>
    <scope>NUCLEOTIDE SEQUENCE</scope>
</reference>
<evidence type="ECO:0000313" key="1">
    <source>
        <dbReference type="EMBL" id="KKM03137.1"/>
    </source>
</evidence>
<proteinExistence type="predicted"/>
<accession>A0A0F9HIZ1</accession>
<name>A0A0F9HIZ1_9ZZZZ</name>
<sequence>MSRQFIQLIDHGMGVNIMDPSHLLPPNQYRRMKNCHSYQRGPAVKRRGTVAYNSTAISGITRMAVGGLHRFYTLATVDKELITAGAHTSNDKVYVENSSANGFDELTGGSTLTLGQSYSFVTFRDTAFGTGTGLQSVFYHLRNTTTKANIEGSPAPPTGGLLEIHGDGEQLYITMDSSNPGRVHYSNGGLFATLPTTLWHSSNFFDVAREQGDKVTGIAYWEGAMHLFTNRSIHVQTGIFGDDGDAGNHRITDYTNVEGCDCPYSVAKTPYGVVYAGKNGIFLWTGGPRPSRISYNIQPIFDDSLDLETGWKRISVTNIEDFVGEYDKQRRQYRFSYTPTGESTQSVELVCQLDRVDQKGDRVWWGPYEGPEICAYAIQDGPGDDGRIMIADPTEGKVFRYENGTNDDGSDINMVVKARDALEPDVRLLKRIEEFQAEIERHTGSSTLTLDTDFLTRTSQFILANTAGTLWGDGLLWGTFNWASSGRERFNRHVKGLKGSHWSYKFEDTSQIDVSFIGLSMGLEALQPR</sequence>
<dbReference type="EMBL" id="LAZR01016756">
    <property type="protein sequence ID" value="KKM03137.1"/>
    <property type="molecule type" value="Genomic_DNA"/>
</dbReference>
<gene>
    <name evidence="1" type="ORF">LCGC14_1777440</name>
</gene>